<dbReference type="EMBL" id="JANKHO010000280">
    <property type="protein sequence ID" value="KAJ3512114.1"/>
    <property type="molecule type" value="Genomic_DNA"/>
</dbReference>
<evidence type="ECO:0000313" key="2">
    <source>
        <dbReference type="EMBL" id="KAJ3512114.1"/>
    </source>
</evidence>
<name>A0A9W8MWM1_9AGAR</name>
<evidence type="ECO:0000313" key="3">
    <source>
        <dbReference type="Proteomes" id="UP001148786"/>
    </source>
</evidence>
<protein>
    <recommendedName>
        <fullName evidence="4">F-box domain-containing protein</fullName>
    </recommendedName>
</protein>
<evidence type="ECO:0008006" key="4">
    <source>
        <dbReference type="Google" id="ProtNLM"/>
    </source>
</evidence>
<keyword evidence="3" id="KW-1185">Reference proteome</keyword>
<dbReference type="OrthoDB" id="3001771at2759"/>
<feature type="compositionally biased region" description="Acidic residues" evidence="1">
    <location>
        <begin position="25"/>
        <end position="70"/>
    </location>
</feature>
<proteinExistence type="predicted"/>
<feature type="region of interest" description="Disordered" evidence="1">
    <location>
        <begin position="1"/>
        <end position="73"/>
    </location>
</feature>
<sequence>MAVISPTTINDLPIEIIEPPISDQDCNDEDEENDDEASVQEGSEDGDYERDVDADIEGSDAGSEDEDSIGEDLRDPASFPISVACVCLRWWSILKGFPKFWTRIAIDIGHQSFTRMLDTLSFSGTLPLCLLVFHRQETTLDADTEKRRMEAVMERLAQRPKRCFYLNFDIRFSKSLPHLSTVMALISPKVNTVKLISREDNCRNDVSPHPPVASPSNGFPNLKTLSLTVTMFMSMYRLSPEWWKALDGEEFLHLTISSYSFGADGTDIDVFDFLSAIVVTGGIAELELSHLSLASPQEADKDKYSGKDRDLDVSSLSLTKLSGYLVSTLFDFLSITTDSTTITSCNLKGTFKRFLFLFNLILVDMPVTTDIRPLLFHWGGRCLSVRNCSSFDDGLLEFLSKDVVWGHNSQDGGSKPEFAAFDATEFNIRDCENFTFRALKGMVKGRNKAAPSLNFLRRVEEVTVCGRAPTITAEEVQWFESNLRVALFPVAI</sequence>
<gene>
    <name evidence="2" type="ORF">NLJ89_g3714</name>
</gene>
<evidence type="ECO:0000256" key="1">
    <source>
        <dbReference type="SAM" id="MobiDB-lite"/>
    </source>
</evidence>
<comment type="caution">
    <text evidence="2">The sequence shown here is derived from an EMBL/GenBank/DDBJ whole genome shotgun (WGS) entry which is preliminary data.</text>
</comment>
<accession>A0A9W8MWM1</accession>
<organism evidence="2 3">
    <name type="scientific">Agrocybe chaxingu</name>
    <dbReference type="NCBI Taxonomy" id="84603"/>
    <lineage>
        <taxon>Eukaryota</taxon>
        <taxon>Fungi</taxon>
        <taxon>Dikarya</taxon>
        <taxon>Basidiomycota</taxon>
        <taxon>Agaricomycotina</taxon>
        <taxon>Agaricomycetes</taxon>
        <taxon>Agaricomycetidae</taxon>
        <taxon>Agaricales</taxon>
        <taxon>Agaricineae</taxon>
        <taxon>Strophariaceae</taxon>
        <taxon>Agrocybe</taxon>
    </lineage>
</organism>
<reference evidence="2" key="1">
    <citation type="submission" date="2022-07" db="EMBL/GenBank/DDBJ databases">
        <title>Genome Sequence of Agrocybe chaxingu.</title>
        <authorList>
            <person name="Buettner E."/>
        </authorList>
    </citation>
    <scope>NUCLEOTIDE SEQUENCE</scope>
    <source>
        <strain evidence="2">MP-N11</strain>
    </source>
</reference>
<feature type="compositionally biased region" description="Polar residues" evidence="1">
    <location>
        <begin position="1"/>
        <end position="10"/>
    </location>
</feature>
<dbReference type="Proteomes" id="UP001148786">
    <property type="component" value="Unassembled WGS sequence"/>
</dbReference>
<dbReference type="AlphaFoldDB" id="A0A9W8MWM1"/>